<dbReference type="Proteomes" id="UP000317429">
    <property type="component" value="Chromosome"/>
</dbReference>
<accession>A0A518D6W9</accession>
<gene>
    <name evidence="1" type="ORF">Pla175_05580</name>
</gene>
<dbReference type="EMBL" id="CP036291">
    <property type="protein sequence ID" value="QDU87201.1"/>
    <property type="molecule type" value="Genomic_DNA"/>
</dbReference>
<evidence type="ECO:0000313" key="1">
    <source>
        <dbReference type="EMBL" id="QDU87201.1"/>
    </source>
</evidence>
<evidence type="ECO:0000313" key="2">
    <source>
        <dbReference type="Proteomes" id="UP000317429"/>
    </source>
</evidence>
<dbReference type="KEGG" id="pnd:Pla175_05580"/>
<dbReference type="AlphaFoldDB" id="A0A518D6W9"/>
<reference evidence="1 2" key="1">
    <citation type="submission" date="2019-02" db="EMBL/GenBank/DDBJ databases">
        <title>Deep-cultivation of Planctomycetes and their phenomic and genomic characterization uncovers novel biology.</title>
        <authorList>
            <person name="Wiegand S."/>
            <person name="Jogler M."/>
            <person name="Boedeker C."/>
            <person name="Pinto D."/>
            <person name="Vollmers J."/>
            <person name="Rivas-Marin E."/>
            <person name="Kohn T."/>
            <person name="Peeters S.H."/>
            <person name="Heuer A."/>
            <person name="Rast P."/>
            <person name="Oberbeckmann S."/>
            <person name="Bunk B."/>
            <person name="Jeske O."/>
            <person name="Meyerdierks A."/>
            <person name="Storesund J.E."/>
            <person name="Kallscheuer N."/>
            <person name="Luecker S."/>
            <person name="Lage O.M."/>
            <person name="Pohl T."/>
            <person name="Merkel B.J."/>
            <person name="Hornburger P."/>
            <person name="Mueller R.-W."/>
            <person name="Bruemmer F."/>
            <person name="Labrenz M."/>
            <person name="Spormann A.M."/>
            <person name="Op den Camp H."/>
            <person name="Overmann J."/>
            <person name="Amann R."/>
            <person name="Jetten M.S.M."/>
            <person name="Mascher T."/>
            <person name="Medema M.H."/>
            <person name="Devos D.P."/>
            <person name="Kaster A.-K."/>
            <person name="Ovreas L."/>
            <person name="Rohde M."/>
            <person name="Galperin M.Y."/>
            <person name="Jogler C."/>
        </authorList>
    </citation>
    <scope>NUCLEOTIDE SEQUENCE [LARGE SCALE GENOMIC DNA]</scope>
    <source>
        <strain evidence="1 2">Pla175</strain>
    </source>
</reference>
<protein>
    <submittedName>
        <fullName evidence="1">Uncharacterized protein</fullName>
    </submittedName>
</protein>
<organism evidence="1 2">
    <name type="scientific">Pirellulimonas nuda</name>
    <dbReference type="NCBI Taxonomy" id="2528009"/>
    <lineage>
        <taxon>Bacteria</taxon>
        <taxon>Pseudomonadati</taxon>
        <taxon>Planctomycetota</taxon>
        <taxon>Planctomycetia</taxon>
        <taxon>Pirellulales</taxon>
        <taxon>Lacipirellulaceae</taxon>
        <taxon>Pirellulimonas</taxon>
    </lineage>
</organism>
<sequence length="70" mass="8212">MNIDFKNTSITRELSDQAAVEYYFRHFNYPRLIVISQQMKHFGNLRPSTQVKVSKALDFEGVPHCLHLCK</sequence>
<name>A0A518D6W9_9BACT</name>
<proteinExistence type="predicted"/>
<keyword evidence="2" id="KW-1185">Reference proteome</keyword>